<comment type="caution">
    <text evidence="1">The sequence shown here is derived from an EMBL/GenBank/DDBJ whole genome shotgun (WGS) entry which is preliminary data.</text>
</comment>
<reference evidence="2" key="1">
    <citation type="submission" date="2017-04" db="EMBL/GenBank/DDBJ databases">
        <title>Genome evolution of the luminous symbionts of deep sea anglerfish.</title>
        <authorList>
            <person name="Hendry T.A."/>
        </authorList>
    </citation>
    <scope>NUCLEOTIDE SEQUENCE [LARGE SCALE GENOMIC DNA]</scope>
</reference>
<evidence type="ECO:0000313" key="2">
    <source>
        <dbReference type="Proteomes" id="UP000219020"/>
    </source>
</evidence>
<dbReference type="AlphaFoldDB" id="A0A2A5T1D0"/>
<protein>
    <submittedName>
        <fullName evidence="1">Uncharacterized protein</fullName>
    </submittedName>
</protein>
<organism evidence="1 2">
    <name type="scientific">Candidatus Enterovibrio escicola</name>
    <dbReference type="NCBI Taxonomy" id="1927127"/>
    <lineage>
        <taxon>Bacteria</taxon>
        <taxon>Pseudomonadati</taxon>
        <taxon>Pseudomonadota</taxon>
        <taxon>Gammaproteobacteria</taxon>
        <taxon>Vibrionales</taxon>
        <taxon>Vibrionaceae</taxon>
        <taxon>Enterovibrio</taxon>
    </lineage>
</organism>
<proteinExistence type="predicted"/>
<dbReference type="Proteomes" id="UP000219020">
    <property type="component" value="Unassembled WGS sequence"/>
</dbReference>
<evidence type="ECO:0000313" key="1">
    <source>
        <dbReference type="EMBL" id="PCS21956.1"/>
    </source>
</evidence>
<name>A0A2A5T1D0_9GAMM</name>
<dbReference type="EMBL" id="NBYY01000028">
    <property type="protein sequence ID" value="PCS21956.1"/>
    <property type="molecule type" value="Genomic_DNA"/>
</dbReference>
<sequence>MNRLASSKQGSIICLSNFQDLISLPLFLKKGHEQLDWKV</sequence>
<gene>
    <name evidence="1" type="ORF">BTN49_2421</name>
</gene>
<keyword evidence="2" id="KW-1185">Reference proteome</keyword>
<accession>A0A2A5T1D0</accession>